<evidence type="ECO:0000256" key="1">
    <source>
        <dbReference type="SAM" id="MobiDB-lite"/>
    </source>
</evidence>
<dbReference type="EMBL" id="JAWWNJ010000040">
    <property type="protein sequence ID" value="KAK7020972.1"/>
    <property type="molecule type" value="Genomic_DNA"/>
</dbReference>
<feature type="compositionally biased region" description="Basic and acidic residues" evidence="1">
    <location>
        <begin position="269"/>
        <end position="283"/>
    </location>
</feature>
<reference evidence="2 3" key="1">
    <citation type="journal article" date="2024" name="J Genomics">
        <title>Draft genome sequencing and assembly of Favolaschia claudopus CIRM-BRFM 2984 isolated from oak limbs.</title>
        <authorList>
            <person name="Navarro D."/>
            <person name="Drula E."/>
            <person name="Chaduli D."/>
            <person name="Cazenave R."/>
            <person name="Ahrendt S."/>
            <person name="Wang J."/>
            <person name="Lipzen A."/>
            <person name="Daum C."/>
            <person name="Barry K."/>
            <person name="Grigoriev I.V."/>
            <person name="Favel A."/>
            <person name="Rosso M.N."/>
            <person name="Martin F."/>
        </authorList>
    </citation>
    <scope>NUCLEOTIDE SEQUENCE [LARGE SCALE GENOMIC DNA]</scope>
    <source>
        <strain evidence="2 3">CIRM-BRFM 2984</strain>
    </source>
</reference>
<protein>
    <submittedName>
        <fullName evidence="2">Uncharacterized protein</fullName>
    </submittedName>
</protein>
<dbReference type="AlphaFoldDB" id="A0AAW0B6C5"/>
<evidence type="ECO:0000313" key="2">
    <source>
        <dbReference type="EMBL" id="KAK7020972.1"/>
    </source>
</evidence>
<name>A0AAW0B6C5_9AGAR</name>
<dbReference type="Proteomes" id="UP001362999">
    <property type="component" value="Unassembled WGS sequence"/>
</dbReference>
<feature type="compositionally biased region" description="Basic and acidic residues" evidence="1">
    <location>
        <begin position="300"/>
        <end position="309"/>
    </location>
</feature>
<proteinExistence type="predicted"/>
<evidence type="ECO:0000313" key="3">
    <source>
        <dbReference type="Proteomes" id="UP001362999"/>
    </source>
</evidence>
<comment type="caution">
    <text evidence="2">The sequence shown here is derived from an EMBL/GenBank/DDBJ whole genome shotgun (WGS) entry which is preliminary data.</text>
</comment>
<keyword evidence="3" id="KW-1185">Reference proteome</keyword>
<organism evidence="2 3">
    <name type="scientific">Favolaschia claudopus</name>
    <dbReference type="NCBI Taxonomy" id="2862362"/>
    <lineage>
        <taxon>Eukaryota</taxon>
        <taxon>Fungi</taxon>
        <taxon>Dikarya</taxon>
        <taxon>Basidiomycota</taxon>
        <taxon>Agaricomycotina</taxon>
        <taxon>Agaricomycetes</taxon>
        <taxon>Agaricomycetidae</taxon>
        <taxon>Agaricales</taxon>
        <taxon>Marasmiineae</taxon>
        <taxon>Mycenaceae</taxon>
        <taxon>Favolaschia</taxon>
    </lineage>
</organism>
<accession>A0AAW0B6C5</accession>
<gene>
    <name evidence="2" type="ORF">R3P38DRAFT_2781583</name>
</gene>
<sequence>MVFNTPQTLLNFVEALDTDKARHIRIIELGPSVFPETSSVIMRDSQNRHPSLNQIKLFPTPSSSPATEQLAPGNDWRPDGLEIVCPLSWLPTFQRAPVQKLRLEMPPLAQNLPIRRDLIPLHLVSLCLTGEWASMLTFLDCIAVFPPEEIIIYVNEDSTSEAQVRERLSLFSPMKGVIRFRYSSLNNGASIRFRTAGVDQELLNSLPFVFCEIFQNEFVRGKCGCLLQLSGNAYECPTHGGNAEVDFKDPVWHAASAYRTLLEDGAQHHPANDMFHSDEHDTRLPLPDGTVQGDAAEAPLRGDHFPQDL</sequence>
<feature type="region of interest" description="Disordered" evidence="1">
    <location>
        <begin position="269"/>
        <end position="309"/>
    </location>
</feature>